<proteinExistence type="predicted"/>
<dbReference type="EMBL" id="JALJOR010000002">
    <property type="protein sequence ID" value="KAK9824377.1"/>
    <property type="molecule type" value="Genomic_DNA"/>
</dbReference>
<gene>
    <name evidence="2" type="ORF">WJX72_009845</name>
</gene>
<sequence>MCTTANATSMKIADLGSSQTAGATAPAPTPGPVQTLVVTLAGEDAPLNAGVVAEQMGLLVKGASVVNVGYVANVTLLLPGVPFPSGDGGGSVPPQLDLAHLIAQAVAAVLSPDGVMPGDVIVSLQAGSHGLLAQLNVGQAAAAAVANATLDAFKAGVASGAFDQDLAQLAANANVASLTNLPVDVLGALRNSRAAILAASLLATATVAVPAQAGGNPALDSIYRDVVQSGALATRMSAAAHQPVVVTGYENGLILDTQTPSTPIPVAAPAPGPSSSGHRAAAPSGAILAGAALSAAALLLLLL</sequence>
<protein>
    <submittedName>
        <fullName evidence="2">Uncharacterized protein</fullName>
    </submittedName>
</protein>
<keyword evidence="1" id="KW-0472">Membrane</keyword>
<evidence type="ECO:0000313" key="3">
    <source>
        <dbReference type="Proteomes" id="UP001489004"/>
    </source>
</evidence>
<comment type="caution">
    <text evidence="2">The sequence shown here is derived from an EMBL/GenBank/DDBJ whole genome shotgun (WGS) entry which is preliminary data.</text>
</comment>
<keyword evidence="1" id="KW-1133">Transmembrane helix</keyword>
<evidence type="ECO:0000256" key="1">
    <source>
        <dbReference type="SAM" id="Phobius"/>
    </source>
</evidence>
<evidence type="ECO:0000313" key="2">
    <source>
        <dbReference type="EMBL" id="KAK9824377.1"/>
    </source>
</evidence>
<keyword evidence="1" id="KW-0812">Transmembrane</keyword>
<accession>A0AAW1QSH0</accession>
<dbReference type="Proteomes" id="UP001489004">
    <property type="component" value="Unassembled WGS sequence"/>
</dbReference>
<feature type="transmembrane region" description="Helical" evidence="1">
    <location>
        <begin position="280"/>
        <end position="302"/>
    </location>
</feature>
<organism evidence="2 3">
    <name type="scientific">[Myrmecia] bisecta</name>
    <dbReference type="NCBI Taxonomy" id="41462"/>
    <lineage>
        <taxon>Eukaryota</taxon>
        <taxon>Viridiplantae</taxon>
        <taxon>Chlorophyta</taxon>
        <taxon>core chlorophytes</taxon>
        <taxon>Trebouxiophyceae</taxon>
        <taxon>Trebouxiales</taxon>
        <taxon>Trebouxiaceae</taxon>
        <taxon>Myrmecia</taxon>
    </lineage>
</organism>
<reference evidence="2 3" key="1">
    <citation type="journal article" date="2024" name="Nat. Commun.">
        <title>Phylogenomics reveals the evolutionary origins of lichenization in chlorophyte algae.</title>
        <authorList>
            <person name="Puginier C."/>
            <person name="Libourel C."/>
            <person name="Otte J."/>
            <person name="Skaloud P."/>
            <person name="Haon M."/>
            <person name="Grisel S."/>
            <person name="Petersen M."/>
            <person name="Berrin J.G."/>
            <person name="Delaux P.M."/>
            <person name="Dal Grande F."/>
            <person name="Keller J."/>
        </authorList>
    </citation>
    <scope>NUCLEOTIDE SEQUENCE [LARGE SCALE GENOMIC DNA]</scope>
    <source>
        <strain evidence="2 3">SAG 2043</strain>
    </source>
</reference>
<dbReference type="AlphaFoldDB" id="A0AAW1QSH0"/>
<name>A0AAW1QSH0_9CHLO</name>
<keyword evidence="3" id="KW-1185">Reference proteome</keyword>